<dbReference type="RefSeq" id="WP_087914686.1">
    <property type="nucleotide sequence ID" value="NZ_CP021780.1"/>
</dbReference>
<accession>A0A2Z2KPG2</accession>
<dbReference type="PROSITE" id="PS52029">
    <property type="entry name" value="LD_TPASE"/>
    <property type="match status" value="1"/>
</dbReference>
<dbReference type="InterPro" id="IPR050979">
    <property type="entry name" value="LD-transpeptidase"/>
</dbReference>
<feature type="active site" description="Nucleophile" evidence="9">
    <location>
        <position position="426"/>
    </location>
</feature>
<keyword evidence="7 9" id="KW-0573">Peptidoglycan synthesis</keyword>
<dbReference type="KEGG" id="pdh:B9T62_07610"/>
<comment type="pathway">
    <text evidence="1 9">Cell wall biogenesis; peptidoglycan biosynthesis.</text>
</comment>
<keyword evidence="8 9" id="KW-0961">Cell wall biogenesis/degradation</keyword>
<evidence type="ECO:0000256" key="9">
    <source>
        <dbReference type="PROSITE-ProRule" id="PRU01373"/>
    </source>
</evidence>
<dbReference type="Proteomes" id="UP000249890">
    <property type="component" value="Chromosome"/>
</dbReference>
<protein>
    <recommendedName>
        <fullName evidence="12">L,D-TPase catalytic domain-containing protein</fullName>
    </recommendedName>
</protein>
<keyword evidence="11" id="KW-1133">Transmembrane helix</keyword>
<dbReference type="GO" id="GO:0005576">
    <property type="term" value="C:extracellular region"/>
    <property type="evidence" value="ECO:0007669"/>
    <property type="project" value="TreeGrafter"/>
</dbReference>
<reference evidence="13 14" key="1">
    <citation type="submission" date="2017-06" db="EMBL/GenBank/DDBJ databases">
        <title>Complete genome sequence of Paenibacillus donghaensis KCTC 13049T isolated from East Sea sediment, South Korea.</title>
        <authorList>
            <person name="Jung B.K."/>
            <person name="Hong S.-J."/>
            <person name="Shin J.-H."/>
        </authorList>
    </citation>
    <scope>NUCLEOTIDE SEQUENCE [LARGE SCALE GENOMIC DNA]</scope>
    <source>
        <strain evidence="13 14">KCTC 13049</strain>
    </source>
</reference>
<feature type="region of interest" description="Disordered" evidence="10">
    <location>
        <begin position="464"/>
        <end position="484"/>
    </location>
</feature>
<evidence type="ECO:0000259" key="12">
    <source>
        <dbReference type="PROSITE" id="PS52029"/>
    </source>
</evidence>
<dbReference type="OrthoDB" id="9787225at2"/>
<evidence type="ECO:0000313" key="14">
    <source>
        <dbReference type="Proteomes" id="UP000249890"/>
    </source>
</evidence>
<dbReference type="GO" id="GO:0016757">
    <property type="term" value="F:glycosyltransferase activity"/>
    <property type="evidence" value="ECO:0007669"/>
    <property type="project" value="UniProtKB-KW"/>
</dbReference>
<dbReference type="EMBL" id="CP021780">
    <property type="protein sequence ID" value="ASA20668.1"/>
    <property type="molecule type" value="Genomic_DNA"/>
</dbReference>
<keyword evidence="3" id="KW-0328">Glycosyltransferase</keyword>
<feature type="domain" description="L,D-TPase catalytic" evidence="12">
    <location>
        <begin position="341"/>
        <end position="450"/>
    </location>
</feature>
<feature type="active site" description="Proton donor/acceptor" evidence="9">
    <location>
        <position position="410"/>
    </location>
</feature>
<name>A0A2Z2KPG2_9BACL</name>
<evidence type="ECO:0000256" key="6">
    <source>
        <dbReference type="ARBA" id="ARBA00022960"/>
    </source>
</evidence>
<proteinExistence type="inferred from homology"/>
<keyword evidence="6 9" id="KW-0133">Cell shape</keyword>
<dbReference type="SUPFAM" id="SSF48452">
    <property type="entry name" value="TPR-like"/>
    <property type="match status" value="1"/>
</dbReference>
<evidence type="ECO:0000256" key="7">
    <source>
        <dbReference type="ARBA" id="ARBA00022984"/>
    </source>
</evidence>
<dbReference type="Gene3D" id="2.40.440.10">
    <property type="entry name" value="L,D-transpeptidase catalytic domain-like"/>
    <property type="match status" value="1"/>
</dbReference>
<gene>
    <name evidence="13" type="ORF">B9T62_07610</name>
</gene>
<dbReference type="SUPFAM" id="SSF141523">
    <property type="entry name" value="L,D-transpeptidase catalytic domain-like"/>
    <property type="match status" value="1"/>
</dbReference>
<evidence type="ECO:0000256" key="5">
    <source>
        <dbReference type="ARBA" id="ARBA00022801"/>
    </source>
</evidence>
<organism evidence="13 14">
    <name type="scientific">Paenibacillus donghaensis</name>
    <dbReference type="NCBI Taxonomy" id="414771"/>
    <lineage>
        <taxon>Bacteria</taxon>
        <taxon>Bacillati</taxon>
        <taxon>Bacillota</taxon>
        <taxon>Bacilli</taxon>
        <taxon>Bacillales</taxon>
        <taxon>Paenibacillaceae</taxon>
        <taxon>Paenibacillus</taxon>
    </lineage>
</organism>
<dbReference type="GO" id="GO:0008360">
    <property type="term" value="P:regulation of cell shape"/>
    <property type="evidence" value="ECO:0007669"/>
    <property type="project" value="UniProtKB-UniRule"/>
</dbReference>
<evidence type="ECO:0000256" key="1">
    <source>
        <dbReference type="ARBA" id="ARBA00004752"/>
    </source>
</evidence>
<feature type="transmembrane region" description="Helical" evidence="11">
    <location>
        <begin position="85"/>
        <end position="104"/>
    </location>
</feature>
<dbReference type="CDD" id="cd16913">
    <property type="entry name" value="YkuD_like"/>
    <property type="match status" value="1"/>
</dbReference>
<keyword evidence="14" id="KW-1185">Reference proteome</keyword>
<dbReference type="InterPro" id="IPR038063">
    <property type="entry name" value="Transpep_catalytic_dom"/>
</dbReference>
<evidence type="ECO:0000256" key="4">
    <source>
        <dbReference type="ARBA" id="ARBA00022679"/>
    </source>
</evidence>
<evidence type="ECO:0000256" key="8">
    <source>
        <dbReference type="ARBA" id="ARBA00023316"/>
    </source>
</evidence>
<keyword evidence="11" id="KW-0812">Transmembrane</keyword>
<dbReference type="UniPathway" id="UPA00219"/>
<evidence type="ECO:0000256" key="10">
    <source>
        <dbReference type="SAM" id="MobiDB-lite"/>
    </source>
</evidence>
<dbReference type="Pfam" id="PF03734">
    <property type="entry name" value="YkuD"/>
    <property type="match status" value="1"/>
</dbReference>
<sequence>MKNSHHLKAYVQLHPDNKMAWYLLGKEYHKNGQQGKANYCFNQAGEVYEAFEHSKVPAEMLREYEDGLLQAGRQRDERRARNRRWLLALAVLLLVLLPSAVTPAPGGIGGGKAEEVTAAVDAPQAGGAALEAGKQDDPADDKVPAAAVAFTAQESGSAADQGRLLKELLPGKEPAKAAVLGMKRSGKWLLWEEKLPLEYVLEKTGDGAVRYQSYNAAACACEPPEAGPLQKQAAAWQAEQESLAALWSAMAAYSASKGTAPASVQQLAGDFPGNWIGGTTEVMEQAFSRFKAAGTGAAAAKPLLSASPAPPAAGGNAADKTGSQPAAAGAAAGKPFLAEPLRIIVDKTKHRLAIASGNVIVRNYEVGLGGDRTPEGSYSITDKVVNPNGRDNGEFGSRGLQLSDARYAIHGTDEPESIGKDESLGCIRMNRADVEELFALVPMGTSVLITKGVLPDELQLPEDRYTPAASHDQTNPRKVYHWLN</sequence>
<keyword evidence="5" id="KW-0378">Hydrolase</keyword>
<keyword evidence="11" id="KW-0472">Membrane</keyword>
<evidence type="ECO:0000256" key="2">
    <source>
        <dbReference type="ARBA" id="ARBA00005992"/>
    </source>
</evidence>
<dbReference type="GO" id="GO:0071555">
    <property type="term" value="P:cell wall organization"/>
    <property type="evidence" value="ECO:0007669"/>
    <property type="project" value="UniProtKB-UniRule"/>
</dbReference>
<dbReference type="PANTHER" id="PTHR30582:SF24">
    <property type="entry name" value="L,D-TRANSPEPTIDASE ERFK_SRFK-RELATED"/>
    <property type="match status" value="1"/>
</dbReference>
<feature type="region of interest" description="Disordered" evidence="10">
    <location>
        <begin position="308"/>
        <end position="328"/>
    </location>
</feature>
<dbReference type="AlphaFoldDB" id="A0A2Z2KPG2"/>
<dbReference type="PANTHER" id="PTHR30582">
    <property type="entry name" value="L,D-TRANSPEPTIDASE"/>
    <property type="match status" value="1"/>
</dbReference>
<evidence type="ECO:0000256" key="11">
    <source>
        <dbReference type="SAM" id="Phobius"/>
    </source>
</evidence>
<dbReference type="InterPro" id="IPR005490">
    <property type="entry name" value="LD_TPept_cat_dom"/>
</dbReference>
<evidence type="ECO:0000313" key="13">
    <source>
        <dbReference type="EMBL" id="ASA20668.1"/>
    </source>
</evidence>
<evidence type="ECO:0000256" key="3">
    <source>
        <dbReference type="ARBA" id="ARBA00022676"/>
    </source>
</evidence>
<dbReference type="InterPro" id="IPR011990">
    <property type="entry name" value="TPR-like_helical_dom_sf"/>
</dbReference>
<keyword evidence="4" id="KW-0808">Transferase</keyword>
<feature type="compositionally biased region" description="Low complexity" evidence="10">
    <location>
        <begin position="308"/>
        <end position="318"/>
    </location>
</feature>
<dbReference type="GO" id="GO:0071972">
    <property type="term" value="F:peptidoglycan L,D-transpeptidase activity"/>
    <property type="evidence" value="ECO:0007669"/>
    <property type="project" value="TreeGrafter"/>
</dbReference>
<comment type="similarity">
    <text evidence="2">Belongs to the YkuD family.</text>
</comment>
<dbReference type="GO" id="GO:0018104">
    <property type="term" value="P:peptidoglycan-protein cross-linking"/>
    <property type="evidence" value="ECO:0007669"/>
    <property type="project" value="TreeGrafter"/>
</dbReference>